<evidence type="ECO:0000313" key="6">
    <source>
        <dbReference type="EMBL" id="MCJ8012974.1"/>
    </source>
</evidence>
<keyword evidence="7" id="KW-1185">Reference proteome</keyword>
<evidence type="ECO:0000256" key="2">
    <source>
        <dbReference type="ARBA" id="ARBA00023125"/>
    </source>
</evidence>
<dbReference type="SUPFAM" id="SSF64288">
    <property type="entry name" value="Chorismate lyase-like"/>
    <property type="match status" value="1"/>
</dbReference>
<dbReference type="Proteomes" id="UP001139347">
    <property type="component" value="Unassembled WGS sequence"/>
</dbReference>
<feature type="coiled-coil region" evidence="4">
    <location>
        <begin position="158"/>
        <end position="185"/>
    </location>
</feature>
<evidence type="ECO:0000256" key="4">
    <source>
        <dbReference type="SAM" id="Coils"/>
    </source>
</evidence>
<dbReference type="InterPro" id="IPR000524">
    <property type="entry name" value="Tscrpt_reg_HTH_GntR"/>
</dbReference>
<dbReference type="InterPro" id="IPR050679">
    <property type="entry name" value="Bact_HTH_transcr_reg"/>
</dbReference>
<dbReference type="GO" id="GO:0003700">
    <property type="term" value="F:DNA-binding transcription factor activity"/>
    <property type="evidence" value="ECO:0007669"/>
    <property type="project" value="InterPro"/>
</dbReference>
<keyword evidence="1" id="KW-0805">Transcription regulation</keyword>
<reference evidence="6" key="1">
    <citation type="submission" date="2022-04" db="EMBL/GenBank/DDBJ databases">
        <title>Paenibacillus mangrovi sp. nov., a novel endophytic bacterium isolated from bark of Kandelia candel.</title>
        <authorList>
            <person name="Tuo L."/>
        </authorList>
    </citation>
    <scope>NUCLEOTIDE SEQUENCE</scope>
    <source>
        <strain evidence="6">KQZ6P-2</strain>
    </source>
</reference>
<name>A0A9X2B2X4_9BACL</name>
<gene>
    <name evidence="6" type="ORF">MUG84_14645</name>
</gene>
<dbReference type="InterPro" id="IPR028978">
    <property type="entry name" value="Chorismate_lyase_/UTRA_dom_sf"/>
</dbReference>
<organism evidence="6 7">
    <name type="scientific">Paenibacillus mangrovi</name>
    <dbReference type="NCBI Taxonomy" id="2931978"/>
    <lineage>
        <taxon>Bacteria</taxon>
        <taxon>Bacillati</taxon>
        <taxon>Bacillota</taxon>
        <taxon>Bacilli</taxon>
        <taxon>Bacillales</taxon>
        <taxon>Paenibacillaceae</taxon>
        <taxon>Paenibacillus</taxon>
    </lineage>
</organism>
<dbReference type="AlphaFoldDB" id="A0A9X2B2X4"/>
<comment type="caution">
    <text evidence="6">The sequence shown here is derived from an EMBL/GenBank/DDBJ whole genome shotgun (WGS) entry which is preliminary data.</text>
</comment>
<dbReference type="SUPFAM" id="SSF46785">
    <property type="entry name" value="Winged helix' DNA-binding domain"/>
    <property type="match status" value="1"/>
</dbReference>
<dbReference type="PANTHER" id="PTHR44846">
    <property type="entry name" value="MANNOSYL-D-GLYCERATE TRANSPORT/METABOLISM SYSTEM REPRESSOR MNGR-RELATED"/>
    <property type="match status" value="1"/>
</dbReference>
<proteinExistence type="predicted"/>
<dbReference type="GO" id="GO:0003677">
    <property type="term" value="F:DNA binding"/>
    <property type="evidence" value="ECO:0007669"/>
    <property type="project" value="UniProtKB-KW"/>
</dbReference>
<dbReference type="InterPro" id="IPR036390">
    <property type="entry name" value="WH_DNA-bd_sf"/>
</dbReference>
<dbReference type="SMART" id="SM00345">
    <property type="entry name" value="HTH_GNTR"/>
    <property type="match status" value="1"/>
</dbReference>
<keyword evidence="2" id="KW-0238">DNA-binding</keyword>
<dbReference type="Pfam" id="PF00392">
    <property type="entry name" value="GntR"/>
    <property type="match status" value="1"/>
</dbReference>
<keyword evidence="4" id="KW-0175">Coiled coil</keyword>
<dbReference type="PRINTS" id="PR00035">
    <property type="entry name" value="HTHGNTR"/>
</dbReference>
<dbReference type="CDD" id="cd07377">
    <property type="entry name" value="WHTH_GntR"/>
    <property type="match status" value="1"/>
</dbReference>
<accession>A0A9X2B2X4</accession>
<dbReference type="Gene3D" id="1.10.10.10">
    <property type="entry name" value="Winged helix-like DNA-binding domain superfamily/Winged helix DNA-binding domain"/>
    <property type="match status" value="1"/>
</dbReference>
<evidence type="ECO:0000256" key="1">
    <source>
        <dbReference type="ARBA" id="ARBA00023015"/>
    </source>
</evidence>
<dbReference type="EMBL" id="JALIRP010000005">
    <property type="protein sequence ID" value="MCJ8012974.1"/>
    <property type="molecule type" value="Genomic_DNA"/>
</dbReference>
<dbReference type="InterPro" id="IPR036388">
    <property type="entry name" value="WH-like_DNA-bd_sf"/>
</dbReference>
<dbReference type="PANTHER" id="PTHR44846:SF1">
    <property type="entry name" value="MANNOSYL-D-GLYCERATE TRANSPORT_METABOLISM SYSTEM REPRESSOR MNGR-RELATED"/>
    <property type="match status" value="1"/>
</dbReference>
<evidence type="ECO:0000313" key="7">
    <source>
        <dbReference type="Proteomes" id="UP001139347"/>
    </source>
</evidence>
<keyword evidence="3" id="KW-0804">Transcription</keyword>
<feature type="domain" description="HTH gntR-type" evidence="5">
    <location>
        <begin position="13"/>
        <end position="81"/>
    </location>
</feature>
<dbReference type="PROSITE" id="PS50949">
    <property type="entry name" value="HTH_GNTR"/>
    <property type="match status" value="1"/>
</dbReference>
<evidence type="ECO:0000256" key="3">
    <source>
        <dbReference type="ARBA" id="ARBA00023163"/>
    </source>
</evidence>
<evidence type="ECO:0000259" key="5">
    <source>
        <dbReference type="PROSITE" id="PS50949"/>
    </source>
</evidence>
<dbReference type="RefSeq" id="WP_244725840.1">
    <property type="nucleotide sequence ID" value="NZ_JALIRP010000005.1"/>
</dbReference>
<dbReference type="GO" id="GO:0045892">
    <property type="term" value="P:negative regulation of DNA-templated transcription"/>
    <property type="evidence" value="ECO:0007669"/>
    <property type="project" value="TreeGrafter"/>
</dbReference>
<sequence length="247" mass="28370">MNIKPQELNKQKKPLSVVIYDQLYKLIMDGAFPLGSQLPTEPELAKKFGVSRMTLRHALALLQEDGLVKNIHGKGNFITKFHHNESLDGLEKLGNPLYKCYTGEIDDIELHFRIDLLTDYAMQVLNQPMTAVVALERWYKSNDKIVAFAFTMMPIEAVSQLNLDLQNEKQVLNMLEEKVYELANSSTIEIKRSNSVNTPSSLKYQLSDKEECDLILESVYISDKYPVVYNKYYIPIQCSQIRIKTSK</sequence>
<protein>
    <submittedName>
        <fullName evidence="6">GntR family transcriptional regulator</fullName>
    </submittedName>
</protein>